<keyword evidence="4" id="KW-0812">Transmembrane</keyword>
<keyword evidence="7" id="KW-1185">Reference proteome</keyword>
<evidence type="ECO:0000313" key="6">
    <source>
        <dbReference type="EMBL" id="MCP8352120.1"/>
    </source>
</evidence>
<protein>
    <submittedName>
        <fullName evidence="6">1-acyl-sn-glycerol-3-phosphate acyltransferase</fullName>
    </submittedName>
</protein>
<dbReference type="SUPFAM" id="SSF69593">
    <property type="entry name" value="Glycerol-3-phosphate (1)-acyltransferase"/>
    <property type="match status" value="1"/>
</dbReference>
<name>A0ABT1L4M7_9GAMM</name>
<dbReference type="Proteomes" id="UP001320768">
    <property type="component" value="Unassembled WGS sequence"/>
</dbReference>
<evidence type="ECO:0000259" key="5">
    <source>
        <dbReference type="SMART" id="SM00563"/>
    </source>
</evidence>
<feature type="transmembrane region" description="Helical" evidence="4">
    <location>
        <begin position="36"/>
        <end position="56"/>
    </location>
</feature>
<proteinExistence type="predicted"/>
<sequence length="253" mass="29437">MLMSIGLIIWLLVSLVTMGTVCFIVAMLYWAFPNAFLHKVMWLLYTSWVMMLQWWVKRLVPIEEIFDNSMPKNRHYVVIANHYSWLDILVLYATVFSPERAFVFVMKRSLIRIPMIGLVCWGLGHPLLYRGRSRRKNLKVLKEAVQKAKDYGYGMLIFPEGTRYTKVEKVSDYRNLLNPKTVGFEYIIKQFESDVPVVDVTLDYAKGTHGIWDFLMGRIGPTKVYASVSSVAVDHAKEFILAKWQQKDALLDQ</sequence>
<dbReference type="Pfam" id="PF01553">
    <property type="entry name" value="Acyltransferase"/>
    <property type="match status" value="1"/>
</dbReference>
<feature type="transmembrane region" description="Helical" evidence="4">
    <location>
        <begin position="109"/>
        <end position="129"/>
    </location>
</feature>
<dbReference type="PANTHER" id="PTHR10434">
    <property type="entry name" value="1-ACYL-SN-GLYCEROL-3-PHOSPHATE ACYLTRANSFERASE"/>
    <property type="match status" value="1"/>
</dbReference>
<gene>
    <name evidence="6" type="ORF">MKS91_02315</name>
</gene>
<accession>A0ABT1L4M7</accession>
<evidence type="ECO:0000256" key="4">
    <source>
        <dbReference type="SAM" id="Phobius"/>
    </source>
</evidence>
<dbReference type="RefSeq" id="WP_258569230.1">
    <property type="nucleotide sequence ID" value="NZ_JAKUDN010000002.1"/>
</dbReference>
<dbReference type="InterPro" id="IPR002123">
    <property type="entry name" value="Plipid/glycerol_acylTrfase"/>
</dbReference>
<dbReference type="SMART" id="SM00563">
    <property type="entry name" value="PlsC"/>
    <property type="match status" value="1"/>
</dbReference>
<keyword evidence="4" id="KW-1133">Transmembrane helix</keyword>
<dbReference type="EMBL" id="JAKUDN010000002">
    <property type="protein sequence ID" value="MCP8352120.1"/>
    <property type="molecule type" value="Genomic_DNA"/>
</dbReference>
<feature type="domain" description="Phospholipid/glycerol acyltransferase" evidence="5">
    <location>
        <begin position="76"/>
        <end position="205"/>
    </location>
</feature>
<keyword evidence="2" id="KW-0808">Transferase</keyword>
<dbReference type="CDD" id="cd07989">
    <property type="entry name" value="LPLAT_AGPAT-like"/>
    <property type="match status" value="1"/>
</dbReference>
<keyword evidence="3 6" id="KW-0012">Acyltransferase</keyword>
<comment type="pathway">
    <text evidence="1">Lipid metabolism.</text>
</comment>
<keyword evidence="4" id="KW-0472">Membrane</keyword>
<comment type="caution">
    <text evidence="6">The sequence shown here is derived from an EMBL/GenBank/DDBJ whole genome shotgun (WGS) entry which is preliminary data.</text>
</comment>
<dbReference type="GO" id="GO:0016746">
    <property type="term" value="F:acyltransferase activity"/>
    <property type="evidence" value="ECO:0007669"/>
    <property type="project" value="UniProtKB-KW"/>
</dbReference>
<organism evidence="6 7">
    <name type="scientific">Candidatus Synchoanobacter obligatus</name>
    <dbReference type="NCBI Taxonomy" id="2919597"/>
    <lineage>
        <taxon>Bacteria</taxon>
        <taxon>Pseudomonadati</taxon>
        <taxon>Pseudomonadota</taxon>
        <taxon>Gammaproteobacteria</taxon>
        <taxon>Candidatus Comchoanobacterales</taxon>
        <taxon>Candidatus Comchoanobacteraceae</taxon>
        <taxon>Candidatus Synchoanobacter</taxon>
    </lineage>
</organism>
<evidence type="ECO:0000256" key="3">
    <source>
        <dbReference type="ARBA" id="ARBA00023315"/>
    </source>
</evidence>
<evidence type="ECO:0000256" key="1">
    <source>
        <dbReference type="ARBA" id="ARBA00005189"/>
    </source>
</evidence>
<dbReference type="PANTHER" id="PTHR10434:SF11">
    <property type="entry name" value="1-ACYL-SN-GLYCEROL-3-PHOSPHATE ACYLTRANSFERASE"/>
    <property type="match status" value="1"/>
</dbReference>
<feature type="transmembrane region" description="Helical" evidence="4">
    <location>
        <begin position="76"/>
        <end position="97"/>
    </location>
</feature>
<evidence type="ECO:0000313" key="7">
    <source>
        <dbReference type="Proteomes" id="UP001320768"/>
    </source>
</evidence>
<evidence type="ECO:0000256" key="2">
    <source>
        <dbReference type="ARBA" id="ARBA00022679"/>
    </source>
</evidence>
<reference evidence="6 7" key="1">
    <citation type="journal article" date="2022" name="Nat. Microbiol.">
        <title>The microbiome of a bacterivorous marine choanoflagellate contains a resource-demanding obligate bacterial associate.</title>
        <authorList>
            <person name="Needham D.M."/>
            <person name="Poirier C."/>
            <person name="Bachy C."/>
            <person name="George E.E."/>
            <person name="Wilken S."/>
            <person name="Yung C.C.M."/>
            <person name="Limardo A.J."/>
            <person name="Morando M."/>
            <person name="Sudek L."/>
            <person name="Malmstrom R.R."/>
            <person name="Keeling P.J."/>
            <person name="Santoro A.E."/>
            <person name="Worden A.Z."/>
        </authorList>
    </citation>
    <scope>NUCLEOTIDE SEQUENCE [LARGE SCALE GENOMIC DNA]</scope>
    <source>
        <strain evidence="6 7">Comchoano-2</strain>
    </source>
</reference>
<feature type="transmembrane region" description="Helical" evidence="4">
    <location>
        <begin position="7"/>
        <end position="30"/>
    </location>
</feature>